<evidence type="ECO:0000256" key="5">
    <source>
        <dbReference type="ARBA" id="ARBA00022801"/>
    </source>
</evidence>
<dbReference type="PROSITE" id="PS51704">
    <property type="entry name" value="GP_PDE"/>
    <property type="match status" value="1"/>
</dbReference>
<dbReference type="PANTHER" id="PTHR43620:SF7">
    <property type="entry name" value="GLYCEROPHOSPHODIESTER PHOSPHODIESTERASE GDPD5-RELATED"/>
    <property type="match status" value="1"/>
</dbReference>
<dbReference type="Gene3D" id="3.20.20.190">
    <property type="entry name" value="Phosphatidylinositol (PI) phosphodiesterase"/>
    <property type="match status" value="1"/>
</dbReference>
<dbReference type="AlphaFoldDB" id="A0A1E7ZFH8"/>
<reference evidence="8 9" key="1">
    <citation type="submission" date="2016-08" db="EMBL/GenBank/DDBJ databases">
        <authorList>
            <person name="Seilhamer J.J."/>
        </authorList>
    </citation>
    <scope>NUCLEOTIDE SEQUENCE [LARGE SCALE GENOMIC DNA]</scope>
    <source>
        <strain evidence="8 9">KCTC 42603</strain>
    </source>
</reference>
<protein>
    <recommendedName>
        <fullName evidence="2">glycerophosphodiester phosphodiesterase</fullName>
        <ecNumber evidence="2">3.1.4.46</ecNumber>
    </recommendedName>
</protein>
<keyword evidence="4" id="KW-0319">Glycerol metabolism</keyword>
<keyword evidence="9" id="KW-1185">Reference proteome</keyword>
<dbReference type="EC" id="3.1.4.46" evidence="2"/>
<sequence length="327" mass="36348">MALSTALITSQASAFDIIAHRGASGYLPEHTLEAATLAFAQQPDFIEQDVVATKDGELVVLHDIHLDTVTDVAAKFPDRVRDDGRWYALDFTLAELRTLQVKERSDTDGKQVFANRYHGSKALFTVATLDEHIELISELNREFNSNIGFYTEIKSPAWHKKEGVDISQRLLDTLARYNLNGENANIYVQCFDFAEVKRLRNELGFKGKIVLLLADNSWGESATDYQTLLTEQGMQDIAKYADGIGPWLPQLLDMKALQQGKIVPSPWLATAKKEGLVIHPYTFRIDALPTGMTAEQIIGLLTGPLAVDGVFTDQIPPVKNFLLQSGK</sequence>
<accession>A0A1E7ZFH8</accession>
<name>A0A1E7ZFH8_9ALTE</name>
<evidence type="ECO:0000256" key="2">
    <source>
        <dbReference type="ARBA" id="ARBA00012247"/>
    </source>
</evidence>
<comment type="catalytic activity">
    <reaction evidence="6">
        <text>a sn-glycero-3-phosphodiester + H2O = an alcohol + sn-glycerol 3-phosphate + H(+)</text>
        <dbReference type="Rhea" id="RHEA:12969"/>
        <dbReference type="ChEBI" id="CHEBI:15377"/>
        <dbReference type="ChEBI" id="CHEBI:15378"/>
        <dbReference type="ChEBI" id="CHEBI:30879"/>
        <dbReference type="ChEBI" id="CHEBI:57597"/>
        <dbReference type="ChEBI" id="CHEBI:83408"/>
        <dbReference type="EC" id="3.1.4.46"/>
    </reaction>
</comment>
<dbReference type="Proteomes" id="UP000175691">
    <property type="component" value="Unassembled WGS sequence"/>
</dbReference>
<evidence type="ECO:0000256" key="1">
    <source>
        <dbReference type="ARBA" id="ARBA00007277"/>
    </source>
</evidence>
<dbReference type="NCBIfam" id="NF008354">
    <property type="entry name" value="PRK11143.1"/>
    <property type="match status" value="1"/>
</dbReference>
<dbReference type="PANTHER" id="PTHR43620">
    <property type="entry name" value="GLYCEROPHOSPHORYL DIESTER PHOSPHODIESTERASE"/>
    <property type="match status" value="1"/>
</dbReference>
<dbReference type="GO" id="GO:0008889">
    <property type="term" value="F:glycerophosphodiester phosphodiesterase activity"/>
    <property type="evidence" value="ECO:0007669"/>
    <property type="project" value="UniProtKB-EC"/>
</dbReference>
<evidence type="ECO:0000256" key="3">
    <source>
        <dbReference type="ARBA" id="ARBA00022729"/>
    </source>
</evidence>
<evidence type="ECO:0000256" key="4">
    <source>
        <dbReference type="ARBA" id="ARBA00022798"/>
    </source>
</evidence>
<gene>
    <name evidence="8" type="ORF">BFC18_03930</name>
</gene>
<dbReference type="GO" id="GO:0006629">
    <property type="term" value="P:lipid metabolic process"/>
    <property type="evidence" value="ECO:0007669"/>
    <property type="project" value="InterPro"/>
</dbReference>
<keyword evidence="5" id="KW-0378">Hydrolase</keyword>
<evidence type="ECO:0000256" key="6">
    <source>
        <dbReference type="ARBA" id="ARBA00047512"/>
    </source>
</evidence>
<comment type="similarity">
    <text evidence="1">Belongs to the glycerophosphoryl diester phosphodiesterase family.</text>
</comment>
<evidence type="ECO:0000259" key="7">
    <source>
        <dbReference type="PROSITE" id="PS51704"/>
    </source>
</evidence>
<dbReference type="InterPro" id="IPR017946">
    <property type="entry name" value="PLC-like_Pdiesterase_TIM-brl"/>
</dbReference>
<dbReference type="GO" id="GO:0042597">
    <property type="term" value="C:periplasmic space"/>
    <property type="evidence" value="ECO:0007669"/>
    <property type="project" value="TreeGrafter"/>
</dbReference>
<dbReference type="FunFam" id="3.20.20.190:FF:000009">
    <property type="entry name" value="Glycerophosphodiester phosphodiesterase, periplasmic"/>
    <property type="match status" value="1"/>
</dbReference>
<dbReference type="Pfam" id="PF03009">
    <property type="entry name" value="GDPD"/>
    <property type="match status" value="1"/>
</dbReference>
<proteinExistence type="inferred from homology"/>
<dbReference type="STRING" id="1656094.BFC18_03930"/>
<comment type="caution">
    <text evidence="8">The sequence shown here is derived from an EMBL/GenBank/DDBJ whole genome shotgun (WGS) entry which is preliminary data.</text>
</comment>
<dbReference type="EMBL" id="MDHN01000006">
    <property type="protein sequence ID" value="OFC72273.1"/>
    <property type="molecule type" value="Genomic_DNA"/>
</dbReference>
<dbReference type="GO" id="GO:0006071">
    <property type="term" value="P:glycerol metabolic process"/>
    <property type="evidence" value="ECO:0007669"/>
    <property type="project" value="UniProtKB-KW"/>
</dbReference>
<organism evidence="8 9">
    <name type="scientific">Alteromonas confluentis</name>
    <dbReference type="NCBI Taxonomy" id="1656094"/>
    <lineage>
        <taxon>Bacteria</taxon>
        <taxon>Pseudomonadati</taxon>
        <taxon>Pseudomonadota</taxon>
        <taxon>Gammaproteobacteria</taxon>
        <taxon>Alteromonadales</taxon>
        <taxon>Alteromonadaceae</taxon>
        <taxon>Alteromonas/Salinimonas group</taxon>
        <taxon>Alteromonas</taxon>
    </lineage>
</organism>
<evidence type="ECO:0000313" key="8">
    <source>
        <dbReference type="EMBL" id="OFC72273.1"/>
    </source>
</evidence>
<feature type="domain" description="GP-PDE" evidence="7">
    <location>
        <begin position="15"/>
        <end position="322"/>
    </location>
</feature>
<dbReference type="SUPFAM" id="SSF51695">
    <property type="entry name" value="PLC-like phosphodiesterases"/>
    <property type="match status" value="1"/>
</dbReference>
<keyword evidence="3" id="KW-0732">Signal</keyword>
<dbReference type="InterPro" id="IPR030395">
    <property type="entry name" value="GP_PDE_dom"/>
</dbReference>
<evidence type="ECO:0000313" key="9">
    <source>
        <dbReference type="Proteomes" id="UP000175691"/>
    </source>
</evidence>